<evidence type="ECO:0000256" key="3">
    <source>
        <dbReference type="ARBA" id="ARBA00017228"/>
    </source>
</evidence>
<comment type="cofactor">
    <cofactor evidence="1">
        <name>[4Fe-4S] cluster</name>
        <dbReference type="ChEBI" id="CHEBI:49883"/>
    </cofactor>
</comment>
<keyword evidence="10" id="KW-0004">4Fe-4S</keyword>
<keyword evidence="10" id="KW-0963">Cytoplasm</keyword>
<accession>A0ABW2L027</accession>
<dbReference type="InterPro" id="IPR013785">
    <property type="entry name" value="Aldolase_TIM"/>
</dbReference>
<evidence type="ECO:0000256" key="1">
    <source>
        <dbReference type="ARBA" id="ARBA00001966"/>
    </source>
</evidence>
<dbReference type="InterPro" id="IPR034505">
    <property type="entry name" value="Coproporphyrinogen-III_oxidase"/>
</dbReference>
<keyword evidence="8 10" id="KW-0411">Iron-sulfur</keyword>
<keyword evidence="6 10" id="KW-0479">Metal-binding</keyword>
<dbReference type="EMBL" id="JBHTCM010000020">
    <property type="protein sequence ID" value="MFC7334802.1"/>
    <property type="molecule type" value="Genomic_DNA"/>
</dbReference>
<evidence type="ECO:0000256" key="10">
    <source>
        <dbReference type="RuleBase" id="RU364116"/>
    </source>
</evidence>
<dbReference type="InterPro" id="IPR010723">
    <property type="entry name" value="HemN_C"/>
</dbReference>
<evidence type="ECO:0000256" key="9">
    <source>
        <dbReference type="ARBA" id="ARBA00023186"/>
    </source>
</evidence>
<keyword evidence="4 10" id="KW-0349">Heme</keyword>
<dbReference type="Pfam" id="PF06969">
    <property type="entry name" value="HemN_C"/>
    <property type="match status" value="1"/>
</dbReference>
<evidence type="ECO:0000313" key="13">
    <source>
        <dbReference type="Proteomes" id="UP001596456"/>
    </source>
</evidence>
<dbReference type="SFLD" id="SFLDF00288">
    <property type="entry name" value="HemN-like__clustered_with_nucl"/>
    <property type="match status" value="1"/>
</dbReference>
<evidence type="ECO:0000313" key="12">
    <source>
        <dbReference type="EMBL" id="MFC7334802.1"/>
    </source>
</evidence>
<evidence type="ECO:0000259" key="11">
    <source>
        <dbReference type="PROSITE" id="PS51918"/>
    </source>
</evidence>
<dbReference type="SFLD" id="SFLDS00029">
    <property type="entry name" value="Radical_SAM"/>
    <property type="match status" value="1"/>
</dbReference>
<dbReference type="InterPro" id="IPR006638">
    <property type="entry name" value="Elp3/MiaA/NifB-like_rSAM"/>
</dbReference>
<dbReference type="PROSITE" id="PS51918">
    <property type="entry name" value="RADICAL_SAM"/>
    <property type="match status" value="1"/>
</dbReference>
<keyword evidence="7 10" id="KW-0408">Iron</keyword>
<dbReference type="RefSeq" id="WP_377360348.1">
    <property type="nucleotide sequence ID" value="NZ_JBHTCM010000020.1"/>
</dbReference>
<comment type="function">
    <text evidence="10">Probably acts as a heme chaperone, transferring heme to an unknown acceptor. Binds one molecule of heme per monomer, possibly covalently. Binds 1 [4Fe-4S] cluster. The cluster is coordinated with 3 cysteines and an exchangeable S-adenosyl-L-methionine.</text>
</comment>
<dbReference type="SFLD" id="SFLDF00562">
    <property type="entry name" value="HemN-like__clustered_with_heat"/>
    <property type="match status" value="1"/>
</dbReference>
<protein>
    <recommendedName>
        <fullName evidence="3 10">Heme chaperone HemW</fullName>
    </recommendedName>
</protein>
<dbReference type="PANTHER" id="PTHR13932:SF5">
    <property type="entry name" value="RADICAL S-ADENOSYL METHIONINE DOMAIN-CONTAINING PROTEIN 1, MITOCHONDRIAL"/>
    <property type="match status" value="1"/>
</dbReference>
<name>A0ABW2L027_9PROT</name>
<dbReference type="InterPro" id="IPR004559">
    <property type="entry name" value="HemW-like"/>
</dbReference>
<reference evidence="13" key="1">
    <citation type="journal article" date="2019" name="Int. J. Syst. Evol. Microbiol.">
        <title>The Global Catalogue of Microorganisms (GCM) 10K type strain sequencing project: providing services to taxonomists for standard genome sequencing and annotation.</title>
        <authorList>
            <consortium name="The Broad Institute Genomics Platform"/>
            <consortium name="The Broad Institute Genome Sequencing Center for Infectious Disease"/>
            <person name="Wu L."/>
            <person name="Ma J."/>
        </authorList>
    </citation>
    <scope>NUCLEOTIDE SEQUENCE [LARGE SCALE GENOMIC DNA]</scope>
    <source>
        <strain evidence="13">CGMCC 1.16275</strain>
    </source>
</reference>
<feature type="domain" description="Radical SAM core" evidence="11">
    <location>
        <begin position="3"/>
        <end position="238"/>
    </location>
</feature>
<keyword evidence="9 10" id="KW-0143">Chaperone</keyword>
<dbReference type="InterPro" id="IPR058240">
    <property type="entry name" value="rSAM_sf"/>
</dbReference>
<dbReference type="Pfam" id="PF04055">
    <property type="entry name" value="Radical_SAM"/>
    <property type="match status" value="1"/>
</dbReference>
<comment type="subcellular location">
    <subcellularLocation>
        <location evidence="10">Cytoplasm</location>
    </subcellularLocation>
</comment>
<gene>
    <name evidence="12" type="primary">hemW</name>
    <name evidence="12" type="ORF">ACFQPS_16670</name>
</gene>
<dbReference type="CDD" id="cd01335">
    <property type="entry name" value="Radical_SAM"/>
    <property type="match status" value="1"/>
</dbReference>
<dbReference type="PANTHER" id="PTHR13932">
    <property type="entry name" value="COPROPORPHYRINIGEN III OXIDASE"/>
    <property type="match status" value="1"/>
</dbReference>
<dbReference type="SMART" id="SM00729">
    <property type="entry name" value="Elp3"/>
    <property type="match status" value="1"/>
</dbReference>
<comment type="similarity">
    <text evidence="2">Belongs to the anaerobic coproporphyrinogen-III oxidase family. HemW subfamily.</text>
</comment>
<evidence type="ECO:0000256" key="4">
    <source>
        <dbReference type="ARBA" id="ARBA00022617"/>
    </source>
</evidence>
<keyword evidence="13" id="KW-1185">Reference proteome</keyword>
<dbReference type="InterPro" id="IPR007197">
    <property type="entry name" value="rSAM"/>
</dbReference>
<evidence type="ECO:0000256" key="2">
    <source>
        <dbReference type="ARBA" id="ARBA00006100"/>
    </source>
</evidence>
<dbReference type="NCBIfam" id="TIGR00539">
    <property type="entry name" value="hemN_rel"/>
    <property type="match status" value="1"/>
</dbReference>
<evidence type="ECO:0000256" key="8">
    <source>
        <dbReference type="ARBA" id="ARBA00023014"/>
    </source>
</evidence>
<proteinExistence type="inferred from homology"/>
<dbReference type="SFLD" id="SFLDG01065">
    <property type="entry name" value="anaerobic_coproporphyrinogen-I"/>
    <property type="match status" value="1"/>
</dbReference>
<dbReference type="SUPFAM" id="SSF102114">
    <property type="entry name" value="Radical SAM enzymes"/>
    <property type="match status" value="1"/>
</dbReference>
<dbReference type="Proteomes" id="UP001596456">
    <property type="component" value="Unassembled WGS sequence"/>
</dbReference>
<organism evidence="12 13">
    <name type="scientific">Rhodocista pekingensis</name>
    <dbReference type="NCBI Taxonomy" id="201185"/>
    <lineage>
        <taxon>Bacteria</taxon>
        <taxon>Pseudomonadati</taxon>
        <taxon>Pseudomonadota</taxon>
        <taxon>Alphaproteobacteria</taxon>
        <taxon>Rhodospirillales</taxon>
        <taxon>Azospirillaceae</taxon>
        <taxon>Rhodocista</taxon>
    </lineage>
</organism>
<comment type="caution">
    <text evidence="12">The sequence shown here is derived from an EMBL/GenBank/DDBJ whole genome shotgun (WGS) entry which is preliminary data.</text>
</comment>
<sequence length="387" mass="42619">MSVPPDPGFALYVHWPFCASKCPYCDFNSHVREGIDQERWRAALLRELDHFAALAPGRRLTSVFFGGGTPSLMAPATVAAVLRRADGHWGLPAGTEVTLEANPTSVEAGRFRDFRAAGVNRVSLGIQALDDADLRRLGRRHSAAEALGAIRLARAAFDRFSFDLIYARPGQTVAAWRQELARALDEAVGHLSLYQLTIEEGTQFHTLHERGELVLPDEDTQGELYEETQALLEAAGLPAYEVSNHARPGEESRHNLTYWRYGDYVGVGPGAHGRLTLAHGKVGTRTHRAPDVWLERVERDGTAAKPFEPIGPQERLVELLMMGLRLREGVPLDRIAAESGRPAAEALDRDRLDGLLRHGLLEMADGRLRATAEGRTRLNGVLRALLA</sequence>
<evidence type="ECO:0000256" key="7">
    <source>
        <dbReference type="ARBA" id="ARBA00023004"/>
    </source>
</evidence>
<evidence type="ECO:0000256" key="6">
    <source>
        <dbReference type="ARBA" id="ARBA00022723"/>
    </source>
</evidence>
<evidence type="ECO:0000256" key="5">
    <source>
        <dbReference type="ARBA" id="ARBA00022691"/>
    </source>
</evidence>
<dbReference type="Gene3D" id="3.20.20.70">
    <property type="entry name" value="Aldolase class I"/>
    <property type="match status" value="1"/>
</dbReference>
<keyword evidence="5 10" id="KW-0949">S-adenosyl-L-methionine</keyword>